<keyword evidence="2" id="KW-1185">Reference proteome</keyword>
<protein>
    <submittedName>
        <fullName evidence="1">Uncharacterized protein</fullName>
    </submittedName>
</protein>
<reference evidence="2" key="1">
    <citation type="journal article" date="2011" name="Proc. Natl. Acad. Sci. U.S.A.">
        <title>Genomic insights into the physiology and ecology of the marine filamentous cyanobacterium Lyngbya majuscula.</title>
        <authorList>
            <person name="Jones A.C."/>
            <person name="Monroe E.A."/>
            <person name="Podell S."/>
            <person name="Hess W.R."/>
            <person name="Klages S."/>
            <person name="Esquenazi E."/>
            <person name="Niessen S."/>
            <person name="Hoover H."/>
            <person name="Rothmann M."/>
            <person name="Lasken R.S."/>
            <person name="Yates J.R.III."/>
            <person name="Reinhardt R."/>
            <person name="Kube M."/>
            <person name="Burkart M.D."/>
            <person name="Allen E.E."/>
            <person name="Dorrestein P.C."/>
            <person name="Gerwick W.H."/>
            <person name="Gerwick L."/>
        </authorList>
    </citation>
    <scope>NUCLEOTIDE SEQUENCE [LARGE SCALE GENOMIC DNA]</scope>
    <source>
        <strain evidence="2">3L</strain>
    </source>
</reference>
<organism evidence="1 2">
    <name type="scientific">Moorena producens 3L</name>
    <dbReference type="NCBI Taxonomy" id="489825"/>
    <lineage>
        <taxon>Bacteria</taxon>
        <taxon>Bacillati</taxon>
        <taxon>Cyanobacteriota</taxon>
        <taxon>Cyanophyceae</taxon>
        <taxon>Coleofasciculales</taxon>
        <taxon>Coleofasciculaceae</taxon>
        <taxon>Moorena</taxon>
    </lineage>
</organism>
<dbReference type="Proteomes" id="UP000003959">
    <property type="component" value="Unassembled WGS sequence"/>
</dbReference>
<dbReference type="AlphaFoldDB" id="F4XPE7"/>
<dbReference type="EMBL" id="GL890846">
    <property type="protein sequence ID" value="EGJ33537.1"/>
    <property type="molecule type" value="Genomic_DNA"/>
</dbReference>
<evidence type="ECO:0000313" key="1">
    <source>
        <dbReference type="EMBL" id="EGJ33537.1"/>
    </source>
</evidence>
<sequence length="77" mass="8903">MRYVEYHSISEFILWFTTALRDITVTTEDETGMQIAKVIISESSAWRYGFFLSVDLPLLNLGEESDENTSIDMNDVF</sequence>
<evidence type="ECO:0000313" key="2">
    <source>
        <dbReference type="Proteomes" id="UP000003959"/>
    </source>
</evidence>
<proteinExistence type="predicted"/>
<gene>
    <name evidence="1" type="ORF">LYNGBM3L_32520</name>
</gene>
<dbReference type="HOGENOM" id="CLU_2634211_0_0_3"/>
<name>F4XPE7_9CYAN</name>
<accession>F4XPE7</accession>